<accession>A0ABP8J113</accession>
<feature type="transmembrane region" description="Helical" evidence="10">
    <location>
        <begin position="69"/>
        <end position="99"/>
    </location>
</feature>
<dbReference type="PANTHER" id="PTHR44936:SF10">
    <property type="entry name" value="SENSOR PROTEIN RSTB"/>
    <property type="match status" value="1"/>
</dbReference>
<keyword evidence="8" id="KW-0902">Two-component regulatory system</keyword>
<reference evidence="13" key="1">
    <citation type="journal article" date="2019" name="Int. J. Syst. Evol. Microbiol.">
        <title>The Global Catalogue of Microorganisms (GCM) 10K type strain sequencing project: providing services to taxonomists for standard genome sequencing and annotation.</title>
        <authorList>
            <consortium name="The Broad Institute Genomics Platform"/>
            <consortium name="The Broad Institute Genome Sequencing Center for Infectious Disease"/>
            <person name="Wu L."/>
            <person name="Ma J."/>
        </authorList>
    </citation>
    <scope>NUCLEOTIDE SEQUENCE [LARGE SCALE GENOMIC DNA]</scope>
    <source>
        <strain evidence="13">JCM 17808</strain>
    </source>
</reference>
<keyword evidence="10" id="KW-0472">Membrane</keyword>
<keyword evidence="5" id="KW-0547">Nucleotide-binding</keyword>
<proteinExistence type="predicted"/>
<dbReference type="EMBL" id="BAABGL010000002">
    <property type="protein sequence ID" value="GAA4382983.1"/>
    <property type="molecule type" value="Genomic_DNA"/>
</dbReference>
<dbReference type="SUPFAM" id="SSF55874">
    <property type="entry name" value="ATPase domain of HSP90 chaperone/DNA topoisomerase II/histidine kinase"/>
    <property type="match status" value="1"/>
</dbReference>
<keyword evidence="3" id="KW-0597">Phosphoprotein</keyword>
<evidence type="ECO:0000256" key="5">
    <source>
        <dbReference type="ARBA" id="ARBA00022741"/>
    </source>
</evidence>
<evidence type="ECO:0000256" key="1">
    <source>
        <dbReference type="ARBA" id="ARBA00000085"/>
    </source>
</evidence>
<dbReference type="InterPro" id="IPR003594">
    <property type="entry name" value="HATPase_dom"/>
</dbReference>
<evidence type="ECO:0000256" key="7">
    <source>
        <dbReference type="ARBA" id="ARBA00022840"/>
    </source>
</evidence>
<dbReference type="Pfam" id="PF02518">
    <property type="entry name" value="HATPase_c"/>
    <property type="match status" value="1"/>
</dbReference>
<dbReference type="InterPro" id="IPR016120">
    <property type="entry name" value="Sig_transdc_His_kin_SpoOB"/>
</dbReference>
<feature type="domain" description="Histidine kinase" evidence="11">
    <location>
        <begin position="446"/>
        <end position="660"/>
    </location>
</feature>
<comment type="catalytic activity">
    <reaction evidence="1">
        <text>ATP + protein L-histidine = ADP + protein N-phospho-L-histidine.</text>
        <dbReference type="EC" id="2.7.13.3"/>
    </reaction>
</comment>
<dbReference type="SMART" id="SM00387">
    <property type="entry name" value="HATPase_c"/>
    <property type="match status" value="1"/>
</dbReference>
<dbReference type="PANTHER" id="PTHR44936">
    <property type="entry name" value="SENSOR PROTEIN CREC"/>
    <property type="match status" value="1"/>
</dbReference>
<dbReference type="PRINTS" id="PR00344">
    <property type="entry name" value="BCTRLSENSOR"/>
</dbReference>
<gene>
    <name evidence="12" type="ORF">GCM10023167_02090</name>
</gene>
<keyword evidence="6" id="KW-0418">Kinase</keyword>
<feature type="compositionally biased region" description="Basic residues" evidence="9">
    <location>
        <begin position="43"/>
        <end position="58"/>
    </location>
</feature>
<organism evidence="12 13">
    <name type="scientific">Brevibacterium pityocampae</name>
    <dbReference type="NCBI Taxonomy" id="506594"/>
    <lineage>
        <taxon>Bacteria</taxon>
        <taxon>Bacillati</taxon>
        <taxon>Actinomycetota</taxon>
        <taxon>Actinomycetes</taxon>
        <taxon>Micrococcales</taxon>
        <taxon>Brevibacteriaceae</taxon>
        <taxon>Brevibacterium</taxon>
    </lineage>
</organism>
<sequence length="729" mass="76868">MSARDLPEPPVPQLKPEDGSRAQVPGAAPAESGGEPQRDPERPRRRSARAVHWRRPDRRRRRGRGPLRWFRIGVAGQILRAITVMFLGIVLLTTTILYIQLSQKNNEHFQSLLASSADSLAASPAVHEALFADSAFYSPDEQAPGAGPGWVEGTQGREDFTDYLTAVKADYELDRLAVFSADALRGAEIGSGTSDPGETIPATGGPATEEAAAEVLAAIDPDPVLSGRTVLQFVDGEAGGTLYAVAPVYSTPPGEEPAADAEVAAVVATGLQADSIRADFAPQGRWIIGSGALTILMGTIAVWLASRGLKRVTGDYGTQELGEMLDFYSSVLQAVSEGLLLVDRNHGIVLHNTEAAELVGLPADGTGDPVRVADLELPGSLRELLVSGRWARDEIHYTDDHVLVVNQQPTEQSPDTWVTTMRDHTELQELSGELVSVRSFSESLRSQTHEYANRLHTMVSLIEIGHSDQALEFATREIDQMDRPADNLLGGFDHPVLSALLLTKLSQAKEAGIDLEVDTSGLTGGLAAEDRDLVTVIGNLLDNAFDAVSRAGTAPERRRVYLTISGAEERGYTVEVADDGPGIPEDSVDQVFERGFSTKHDGVEQDSGAGRTEDGARGVGLSLVVQAVRRLGGAIDVRGGPDCEGDPLGAAFEVWLPGTPPVRQSGVPTGSLPIVAMPEEPRDAAGGAAGSGVSRDAAPASAPGPATASSTGPATTPEAGSRPGSEGIH</sequence>
<protein>
    <recommendedName>
        <fullName evidence="2">histidine kinase</fullName>
        <ecNumber evidence="2">2.7.13.3</ecNumber>
    </recommendedName>
</protein>
<dbReference type="InterPro" id="IPR050980">
    <property type="entry name" value="2C_sensor_his_kinase"/>
</dbReference>
<comment type="caution">
    <text evidence="12">The sequence shown here is derived from an EMBL/GenBank/DDBJ whole genome shotgun (WGS) entry which is preliminary data.</text>
</comment>
<keyword evidence="13" id="KW-1185">Reference proteome</keyword>
<feature type="compositionally biased region" description="Low complexity" evidence="9">
    <location>
        <begin position="691"/>
        <end position="717"/>
    </location>
</feature>
<dbReference type="Gene3D" id="3.30.450.20">
    <property type="entry name" value="PAS domain"/>
    <property type="match status" value="1"/>
</dbReference>
<evidence type="ECO:0000256" key="2">
    <source>
        <dbReference type="ARBA" id="ARBA00012438"/>
    </source>
</evidence>
<dbReference type="InterPro" id="IPR005467">
    <property type="entry name" value="His_kinase_dom"/>
</dbReference>
<evidence type="ECO:0000256" key="6">
    <source>
        <dbReference type="ARBA" id="ARBA00022777"/>
    </source>
</evidence>
<dbReference type="Gene3D" id="3.30.565.10">
    <property type="entry name" value="Histidine kinase-like ATPase, C-terminal domain"/>
    <property type="match status" value="1"/>
</dbReference>
<dbReference type="SUPFAM" id="SSF55890">
    <property type="entry name" value="Sporulation response regulatory protein Spo0B"/>
    <property type="match status" value="1"/>
</dbReference>
<dbReference type="PROSITE" id="PS50109">
    <property type="entry name" value="HIS_KIN"/>
    <property type="match status" value="1"/>
</dbReference>
<evidence type="ECO:0000256" key="9">
    <source>
        <dbReference type="SAM" id="MobiDB-lite"/>
    </source>
</evidence>
<dbReference type="InterPro" id="IPR004358">
    <property type="entry name" value="Sig_transdc_His_kin-like_C"/>
</dbReference>
<evidence type="ECO:0000256" key="3">
    <source>
        <dbReference type="ARBA" id="ARBA00022553"/>
    </source>
</evidence>
<name>A0ABP8J113_9MICO</name>
<feature type="region of interest" description="Disordered" evidence="9">
    <location>
        <begin position="680"/>
        <end position="729"/>
    </location>
</feature>
<evidence type="ECO:0000259" key="11">
    <source>
        <dbReference type="PROSITE" id="PS50109"/>
    </source>
</evidence>
<keyword evidence="10" id="KW-1133">Transmembrane helix</keyword>
<keyword evidence="10" id="KW-0812">Transmembrane</keyword>
<dbReference type="RefSeq" id="WP_345029167.1">
    <property type="nucleotide sequence ID" value="NZ_BAABGL010000002.1"/>
</dbReference>
<feature type="region of interest" description="Disordered" evidence="9">
    <location>
        <begin position="1"/>
        <end position="58"/>
    </location>
</feature>
<evidence type="ECO:0000313" key="12">
    <source>
        <dbReference type="EMBL" id="GAA4382983.1"/>
    </source>
</evidence>
<dbReference type="Proteomes" id="UP001500642">
    <property type="component" value="Unassembled WGS sequence"/>
</dbReference>
<feature type="transmembrane region" description="Helical" evidence="10">
    <location>
        <begin position="286"/>
        <end position="305"/>
    </location>
</feature>
<keyword evidence="4" id="KW-0808">Transferase</keyword>
<dbReference type="InterPro" id="IPR036890">
    <property type="entry name" value="HATPase_C_sf"/>
</dbReference>
<evidence type="ECO:0000256" key="8">
    <source>
        <dbReference type="ARBA" id="ARBA00023012"/>
    </source>
</evidence>
<evidence type="ECO:0000256" key="10">
    <source>
        <dbReference type="SAM" id="Phobius"/>
    </source>
</evidence>
<evidence type="ECO:0000313" key="13">
    <source>
        <dbReference type="Proteomes" id="UP001500642"/>
    </source>
</evidence>
<keyword evidence="7" id="KW-0067">ATP-binding</keyword>
<evidence type="ECO:0000256" key="4">
    <source>
        <dbReference type="ARBA" id="ARBA00022679"/>
    </source>
</evidence>
<dbReference type="EC" id="2.7.13.3" evidence="2"/>